<gene>
    <name evidence="8" type="ORF">METZ01_LOCUS21289</name>
</gene>
<evidence type="ECO:0000256" key="6">
    <source>
        <dbReference type="SAM" id="Phobius"/>
    </source>
</evidence>
<evidence type="ECO:0000256" key="1">
    <source>
        <dbReference type="ARBA" id="ARBA00004141"/>
    </source>
</evidence>
<dbReference type="GO" id="GO:0009060">
    <property type="term" value="P:aerobic respiration"/>
    <property type="evidence" value="ECO:0007669"/>
    <property type="project" value="InterPro"/>
</dbReference>
<protein>
    <recommendedName>
        <fullName evidence="7">Cytochrome oxidase subunit I profile domain-containing protein</fullName>
    </recommendedName>
</protein>
<feature type="transmembrane region" description="Helical" evidence="6">
    <location>
        <begin position="415"/>
        <end position="434"/>
    </location>
</feature>
<dbReference type="PROSITE" id="PS00077">
    <property type="entry name" value="COX1_CUB"/>
    <property type="match status" value="1"/>
</dbReference>
<dbReference type="Pfam" id="PF00115">
    <property type="entry name" value="COX1"/>
    <property type="match status" value="1"/>
</dbReference>
<feature type="compositionally biased region" description="Pro residues" evidence="5">
    <location>
        <begin position="557"/>
        <end position="566"/>
    </location>
</feature>
<feature type="transmembrane region" description="Helical" evidence="6">
    <location>
        <begin position="273"/>
        <end position="294"/>
    </location>
</feature>
<evidence type="ECO:0000256" key="3">
    <source>
        <dbReference type="ARBA" id="ARBA00022989"/>
    </source>
</evidence>
<dbReference type="PRINTS" id="PR01165">
    <property type="entry name" value="CYCOXIDASEI"/>
</dbReference>
<evidence type="ECO:0000256" key="2">
    <source>
        <dbReference type="ARBA" id="ARBA00022692"/>
    </source>
</evidence>
<feature type="transmembrane region" description="Helical" evidence="6">
    <location>
        <begin position="151"/>
        <end position="172"/>
    </location>
</feature>
<keyword evidence="4 6" id="KW-0472">Membrane</keyword>
<dbReference type="InterPro" id="IPR000883">
    <property type="entry name" value="Cyt_C_Oxase_1"/>
</dbReference>
<comment type="subcellular location">
    <subcellularLocation>
        <location evidence="1">Membrane</location>
        <topology evidence="1">Multi-pass membrane protein</topology>
    </subcellularLocation>
</comment>
<feature type="transmembrane region" description="Helical" evidence="6">
    <location>
        <begin position="107"/>
        <end position="131"/>
    </location>
</feature>
<dbReference type="GO" id="GO:0004129">
    <property type="term" value="F:cytochrome-c oxidase activity"/>
    <property type="evidence" value="ECO:0007669"/>
    <property type="project" value="InterPro"/>
</dbReference>
<dbReference type="PANTHER" id="PTHR10422">
    <property type="entry name" value="CYTOCHROME C OXIDASE SUBUNIT 1"/>
    <property type="match status" value="1"/>
</dbReference>
<dbReference type="PANTHER" id="PTHR10422:SF18">
    <property type="entry name" value="CYTOCHROME C OXIDASE SUBUNIT 1"/>
    <property type="match status" value="1"/>
</dbReference>
<evidence type="ECO:0000259" key="7">
    <source>
        <dbReference type="PROSITE" id="PS50855"/>
    </source>
</evidence>
<feature type="domain" description="Cytochrome oxidase subunit I profile" evidence="7">
    <location>
        <begin position="1"/>
        <end position="523"/>
    </location>
</feature>
<feature type="transmembrane region" description="Helical" evidence="6">
    <location>
        <begin position="464"/>
        <end position="485"/>
    </location>
</feature>
<dbReference type="GO" id="GO:0022904">
    <property type="term" value="P:respiratory electron transport chain"/>
    <property type="evidence" value="ECO:0007669"/>
    <property type="project" value="TreeGrafter"/>
</dbReference>
<feature type="transmembrane region" description="Helical" evidence="6">
    <location>
        <begin position="344"/>
        <end position="367"/>
    </location>
</feature>
<feature type="region of interest" description="Disordered" evidence="5">
    <location>
        <begin position="532"/>
        <end position="566"/>
    </location>
</feature>
<feature type="transmembrane region" description="Helical" evidence="6">
    <location>
        <begin position="238"/>
        <end position="261"/>
    </location>
</feature>
<dbReference type="GO" id="GO:0015990">
    <property type="term" value="P:electron transport coupled proton transport"/>
    <property type="evidence" value="ECO:0007669"/>
    <property type="project" value="TreeGrafter"/>
</dbReference>
<dbReference type="AlphaFoldDB" id="A0A381PN46"/>
<keyword evidence="2 6" id="KW-0812">Transmembrane</keyword>
<dbReference type="PROSITE" id="PS50855">
    <property type="entry name" value="COX1"/>
    <property type="match status" value="1"/>
</dbReference>
<dbReference type="GO" id="GO:0016020">
    <property type="term" value="C:membrane"/>
    <property type="evidence" value="ECO:0007669"/>
    <property type="project" value="UniProtKB-SubCell"/>
</dbReference>
<reference evidence="8" key="1">
    <citation type="submission" date="2018-05" db="EMBL/GenBank/DDBJ databases">
        <authorList>
            <person name="Lanie J.A."/>
            <person name="Ng W.-L."/>
            <person name="Kazmierczak K.M."/>
            <person name="Andrzejewski T.M."/>
            <person name="Davidsen T.M."/>
            <person name="Wayne K.J."/>
            <person name="Tettelin H."/>
            <person name="Glass J.I."/>
            <person name="Rusch D."/>
            <person name="Podicherti R."/>
            <person name="Tsui H.-C.T."/>
            <person name="Winkler M.E."/>
        </authorList>
    </citation>
    <scope>NUCLEOTIDE SEQUENCE</scope>
</reference>
<evidence type="ECO:0000256" key="5">
    <source>
        <dbReference type="SAM" id="MobiDB-lite"/>
    </source>
</evidence>
<organism evidence="8">
    <name type="scientific">marine metagenome</name>
    <dbReference type="NCBI Taxonomy" id="408172"/>
    <lineage>
        <taxon>unclassified sequences</taxon>
        <taxon>metagenomes</taxon>
        <taxon>ecological metagenomes</taxon>
    </lineage>
</organism>
<evidence type="ECO:0000313" key="8">
    <source>
        <dbReference type="EMBL" id="SUZ68435.1"/>
    </source>
</evidence>
<evidence type="ECO:0000256" key="4">
    <source>
        <dbReference type="ARBA" id="ARBA00023136"/>
    </source>
</evidence>
<sequence length="566" mass="62979">MIARQFLFSALMFLVLGGLLAVMIRWQLGFPGRPLPGFIAWIFPDTMAPGGIILPEFYNSLVTMHATFMVFFALMPLMAGVFGNLLIPLQIGADDMAFPRINMVSFWIVPVAGFIMLASFFVEGGAAGAGWTSYAPLSASGEWTGVYMGQILWLISLIVLGFSSILGALNYVSTVINMRAPGMTWFRIPLGTWSLFVTAWLLLLAIPILTGGLILLLFDQTLGTAFFRPEGSGEPLLWQHIFWFFGHPEVYILILPAMGFTSEVIACRSRKPIFGYHSMVVAMVAIGFLGWVVWGHHMFQSGMNPLLGMTFMVTTVVIAVPSAIKTFNWLGTLWRGNIHMDTPLLHAVAFVALFIIGGLSGIFMAAAPVDIYIHDTYFIVAHLHYVLVGGSLFGIFAGIVFWYPKMFGRMMNERLGKVHFFLSFLFYNMAFFPMHNLGVQGMMRRIYDPNEYAFLEGLQPLNTFISYSVFLFAATQIIFAFNFLWSLRNGKVAGNNPWKSGTLLWQTPSPPPHGNFPEMPIVYRGPYEYSHPDHEEDFWPQDAPPATSGMGGQFAPAPTPEPVPGD</sequence>
<feature type="transmembrane region" description="Helical" evidence="6">
    <location>
        <begin position="6"/>
        <end position="26"/>
    </location>
</feature>
<dbReference type="EMBL" id="UINC01001038">
    <property type="protein sequence ID" value="SUZ68435.1"/>
    <property type="molecule type" value="Genomic_DNA"/>
</dbReference>
<feature type="transmembrane region" description="Helical" evidence="6">
    <location>
        <begin position="64"/>
        <end position="87"/>
    </location>
</feature>
<dbReference type="InterPro" id="IPR023615">
    <property type="entry name" value="Cyt_c_Oxase_su1_BS"/>
</dbReference>
<feature type="transmembrane region" description="Helical" evidence="6">
    <location>
        <begin position="193"/>
        <end position="218"/>
    </location>
</feature>
<proteinExistence type="predicted"/>
<dbReference type="InterPro" id="IPR023616">
    <property type="entry name" value="Cyt_c_oxase-like_su1_dom"/>
</dbReference>
<dbReference type="Gene3D" id="1.20.210.10">
    <property type="entry name" value="Cytochrome c oxidase-like, subunit I domain"/>
    <property type="match status" value="1"/>
</dbReference>
<dbReference type="InterPro" id="IPR036927">
    <property type="entry name" value="Cyt_c_oxase-like_su1_sf"/>
</dbReference>
<dbReference type="SUPFAM" id="SSF81442">
    <property type="entry name" value="Cytochrome c oxidase subunit I-like"/>
    <property type="match status" value="1"/>
</dbReference>
<feature type="transmembrane region" description="Helical" evidence="6">
    <location>
        <begin position="306"/>
        <end position="324"/>
    </location>
</feature>
<keyword evidence="3 6" id="KW-1133">Transmembrane helix</keyword>
<name>A0A381PN46_9ZZZZ</name>
<accession>A0A381PN46</accession>
<feature type="transmembrane region" description="Helical" evidence="6">
    <location>
        <begin position="379"/>
        <end position="403"/>
    </location>
</feature>
<dbReference type="GO" id="GO:0020037">
    <property type="term" value="F:heme binding"/>
    <property type="evidence" value="ECO:0007669"/>
    <property type="project" value="InterPro"/>
</dbReference>